<comment type="catalytic activity">
    <reaction evidence="14">
        <text>a CDP-1,2-diacyl-sn-glycerol + sn-glycerol 3-phosphate = a 1,2-diacyl-sn-glycero-3-phospho-(1'-sn-glycero-3'-phosphate) + CMP + H(+)</text>
        <dbReference type="Rhea" id="RHEA:12593"/>
        <dbReference type="ChEBI" id="CHEBI:15378"/>
        <dbReference type="ChEBI" id="CHEBI:57597"/>
        <dbReference type="ChEBI" id="CHEBI:58332"/>
        <dbReference type="ChEBI" id="CHEBI:60110"/>
        <dbReference type="ChEBI" id="CHEBI:60377"/>
        <dbReference type="EC" id="2.7.8.5"/>
    </reaction>
</comment>
<dbReference type="InterPro" id="IPR043130">
    <property type="entry name" value="CDP-OH_PTrfase_TM_dom"/>
</dbReference>
<evidence type="ECO:0000256" key="14">
    <source>
        <dbReference type="ARBA" id="ARBA00048586"/>
    </source>
</evidence>
<dbReference type="EMBL" id="JRHC01000005">
    <property type="protein sequence ID" value="KJF42417.1"/>
    <property type="molecule type" value="Genomic_DNA"/>
</dbReference>
<dbReference type="EC" id="2.7.8.5" evidence="4"/>
<evidence type="ECO:0000256" key="13">
    <source>
        <dbReference type="ARBA" id="ARBA00023264"/>
    </source>
</evidence>
<keyword evidence="7 15" id="KW-0808">Transferase</keyword>
<evidence type="ECO:0000256" key="3">
    <source>
        <dbReference type="ARBA" id="ARBA00010441"/>
    </source>
</evidence>
<evidence type="ECO:0000313" key="18">
    <source>
        <dbReference type="Proteomes" id="UP000032544"/>
    </source>
</evidence>
<proteinExistence type="inferred from homology"/>
<dbReference type="Proteomes" id="UP000032544">
    <property type="component" value="Unassembled WGS sequence"/>
</dbReference>
<comment type="caution">
    <text evidence="17">The sequence shown here is derived from an EMBL/GenBank/DDBJ whole genome shotgun (WGS) entry which is preliminary data.</text>
</comment>
<dbReference type="PANTHER" id="PTHR14269">
    <property type="entry name" value="CDP-DIACYLGLYCEROL--GLYCEROL-3-PHOSPHATE 3-PHOSPHATIDYLTRANSFERASE-RELATED"/>
    <property type="match status" value="1"/>
</dbReference>
<comment type="subcellular location">
    <subcellularLocation>
        <location evidence="1">Membrane</location>
        <topology evidence="1">Multi-pass membrane protein</topology>
    </subcellularLocation>
</comment>
<keyword evidence="10" id="KW-0443">Lipid metabolism</keyword>
<dbReference type="RefSeq" id="WP_045032089.1">
    <property type="nucleotide sequence ID" value="NZ_JRHC01000005.1"/>
</dbReference>
<evidence type="ECO:0000256" key="5">
    <source>
        <dbReference type="ARBA" id="ARBA00014944"/>
    </source>
</evidence>
<sequence>MAKEKIYNIPNALSAYRLIIFPFVLLLLFQKNESLFSIFIAINLLTDFLDGFIARTFNMVTKFGARLDSLADYGTYLLAFCGLFTFKRTDLQSHGWLLYVFMVLLVLSQIIHIYKFGTFSSLHLYSFKTTGYLHGLLFILWFFIGFFPGYYYFAMGFGILAELELISITLILKQKRSNARGIYWVLNE</sequence>
<dbReference type="InterPro" id="IPR048254">
    <property type="entry name" value="CDP_ALCOHOL_P_TRANSF_CS"/>
</dbReference>
<dbReference type="GO" id="GO:0016020">
    <property type="term" value="C:membrane"/>
    <property type="evidence" value="ECO:0007669"/>
    <property type="project" value="UniProtKB-SubCell"/>
</dbReference>
<dbReference type="Pfam" id="PF01066">
    <property type="entry name" value="CDP-OH_P_transf"/>
    <property type="match status" value="1"/>
</dbReference>
<keyword evidence="6" id="KW-0444">Lipid biosynthesis</keyword>
<dbReference type="PANTHER" id="PTHR14269:SF11">
    <property type="entry name" value="CDP-DIACYLGLYCEROL--GLYCEROL-3-PHOSPHATE 3-PHOSPHATIDYLTRANSFERASE"/>
    <property type="match status" value="1"/>
</dbReference>
<evidence type="ECO:0000256" key="16">
    <source>
        <dbReference type="SAM" id="Phobius"/>
    </source>
</evidence>
<dbReference type="PROSITE" id="PS00379">
    <property type="entry name" value="CDP_ALCOHOL_P_TRANSF"/>
    <property type="match status" value="1"/>
</dbReference>
<gene>
    <name evidence="17" type="ORF">LH29_17755</name>
</gene>
<organism evidence="17 18">
    <name type="scientific">Draconibacterium sediminis</name>
    <dbReference type="NCBI Taxonomy" id="1544798"/>
    <lineage>
        <taxon>Bacteria</taxon>
        <taxon>Pseudomonadati</taxon>
        <taxon>Bacteroidota</taxon>
        <taxon>Bacteroidia</taxon>
        <taxon>Marinilabiliales</taxon>
        <taxon>Prolixibacteraceae</taxon>
        <taxon>Draconibacterium</taxon>
    </lineage>
</organism>
<dbReference type="InterPro" id="IPR000462">
    <property type="entry name" value="CDP-OH_P_trans"/>
</dbReference>
<keyword evidence="8 16" id="KW-0812">Transmembrane</keyword>
<evidence type="ECO:0000313" key="17">
    <source>
        <dbReference type="EMBL" id="KJF42417.1"/>
    </source>
</evidence>
<dbReference type="PIRSF" id="PIRSF000847">
    <property type="entry name" value="Phos_ph_gly_syn"/>
    <property type="match status" value="1"/>
</dbReference>
<evidence type="ECO:0000256" key="4">
    <source>
        <dbReference type="ARBA" id="ARBA00013170"/>
    </source>
</evidence>
<evidence type="ECO:0000256" key="6">
    <source>
        <dbReference type="ARBA" id="ARBA00022516"/>
    </source>
</evidence>
<evidence type="ECO:0000256" key="1">
    <source>
        <dbReference type="ARBA" id="ARBA00004141"/>
    </source>
</evidence>
<keyword evidence="13" id="KW-1208">Phospholipid metabolism</keyword>
<accession>A0A0D8J690</accession>
<dbReference type="InterPro" id="IPR004570">
    <property type="entry name" value="Phosphatidylglycerol_P_synth"/>
</dbReference>
<comment type="pathway">
    <text evidence="2">Phospholipid metabolism; phosphatidylglycerol biosynthesis; phosphatidylglycerol from CDP-diacylglycerol: step 1/2.</text>
</comment>
<dbReference type="GO" id="GO:0046474">
    <property type="term" value="P:glycerophospholipid biosynthetic process"/>
    <property type="evidence" value="ECO:0007669"/>
    <property type="project" value="TreeGrafter"/>
</dbReference>
<dbReference type="STRING" id="1544798.LH29_17755"/>
<dbReference type="OrthoDB" id="9785031at2"/>
<protein>
    <recommendedName>
        <fullName evidence="5">CDP-diacylglycerol--glycerol-3-phosphate 3-phosphatidyltransferase</fullName>
        <ecNumber evidence="4">2.7.8.5</ecNumber>
    </recommendedName>
</protein>
<evidence type="ECO:0000256" key="7">
    <source>
        <dbReference type="ARBA" id="ARBA00022679"/>
    </source>
</evidence>
<evidence type="ECO:0000256" key="12">
    <source>
        <dbReference type="ARBA" id="ARBA00023209"/>
    </source>
</evidence>
<keyword evidence="11 16" id="KW-0472">Membrane</keyword>
<keyword evidence="18" id="KW-1185">Reference proteome</keyword>
<evidence type="ECO:0000256" key="11">
    <source>
        <dbReference type="ARBA" id="ARBA00023136"/>
    </source>
</evidence>
<evidence type="ECO:0000256" key="8">
    <source>
        <dbReference type="ARBA" id="ARBA00022692"/>
    </source>
</evidence>
<feature type="transmembrane region" description="Helical" evidence="16">
    <location>
        <begin position="35"/>
        <end position="58"/>
    </location>
</feature>
<feature type="transmembrane region" description="Helical" evidence="16">
    <location>
        <begin position="12"/>
        <end position="29"/>
    </location>
</feature>
<name>A0A0D8J690_9BACT</name>
<keyword evidence="12" id="KW-0594">Phospholipid biosynthesis</keyword>
<evidence type="ECO:0000256" key="9">
    <source>
        <dbReference type="ARBA" id="ARBA00022989"/>
    </source>
</evidence>
<evidence type="ECO:0000256" key="15">
    <source>
        <dbReference type="RuleBase" id="RU003750"/>
    </source>
</evidence>
<reference evidence="17 18" key="1">
    <citation type="submission" date="2014-09" db="EMBL/GenBank/DDBJ databases">
        <title>Draft Genome Sequence of Draconibacterium sp. JN14CK-3.</title>
        <authorList>
            <person name="Dong C."/>
            <person name="Lai Q."/>
            <person name="Shao Z."/>
        </authorList>
    </citation>
    <scope>NUCLEOTIDE SEQUENCE [LARGE SCALE GENOMIC DNA]</scope>
    <source>
        <strain evidence="17 18">JN14CK-3</strain>
    </source>
</reference>
<dbReference type="Gene3D" id="1.20.120.1760">
    <property type="match status" value="1"/>
</dbReference>
<feature type="transmembrane region" description="Helical" evidence="16">
    <location>
        <begin position="125"/>
        <end position="144"/>
    </location>
</feature>
<evidence type="ECO:0000256" key="2">
    <source>
        <dbReference type="ARBA" id="ARBA00005042"/>
    </source>
</evidence>
<feature type="transmembrane region" description="Helical" evidence="16">
    <location>
        <begin position="93"/>
        <end position="113"/>
    </location>
</feature>
<evidence type="ECO:0000256" key="10">
    <source>
        <dbReference type="ARBA" id="ARBA00023098"/>
    </source>
</evidence>
<dbReference type="AlphaFoldDB" id="A0A0D8J690"/>
<dbReference type="InterPro" id="IPR050324">
    <property type="entry name" value="CDP-alcohol_PTase-I"/>
</dbReference>
<keyword evidence="9 16" id="KW-1133">Transmembrane helix</keyword>
<comment type="similarity">
    <text evidence="3 15">Belongs to the CDP-alcohol phosphatidyltransferase class-I family.</text>
</comment>
<dbReference type="GO" id="GO:0008444">
    <property type="term" value="F:CDP-diacylglycerol-glycerol-3-phosphate 3-phosphatidyltransferase activity"/>
    <property type="evidence" value="ECO:0007669"/>
    <property type="project" value="UniProtKB-EC"/>
</dbReference>